<dbReference type="PANTHER" id="PTHR12110">
    <property type="entry name" value="HYDROXYPYRUVATE ISOMERASE"/>
    <property type="match status" value="1"/>
</dbReference>
<evidence type="ECO:0000259" key="2">
    <source>
        <dbReference type="Pfam" id="PF01261"/>
    </source>
</evidence>
<evidence type="ECO:0000313" key="3">
    <source>
        <dbReference type="EMBL" id="QEG23449.1"/>
    </source>
</evidence>
<dbReference type="KEGG" id="mff:MFFC18_33480"/>
<dbReference type="EMBL" id="CP042912">
    <property type="protein sequence ID" value="QEG23449.1"/>
    <property type="molecule type" value="Genomic_DNA"/>
</dbReference>
<dbReference type="AlphaFoldDB" id="A0A5B9PDB4"/>
<dbReference type="InterPro" id="IPR036237">
    <property type="entry name" value="Xyl_isomerase-like_sf"/>
</dbReference>
<feature type="domain" description="Xylose isomerase-like TIM barrel" evidence="2">
    <location>
        <begin position="35"/>
        <end position="255"/>
    </location>
</feature>
<gene>
    <name evidence="3" type="ORF">MFFC18_33480</name>
</gene>
<dbReference type="Pfam" id="PF01261">
    <property type="entry name" value="AP_endonuc_2"/>
    <property type="match status" value="1"/>
</dbReference>
<sequence>MLERLSVSEFTTHRWSFCQDVVRYASEGINQIGIWRTKMDDFDRDEAVDLLFEMKMKVSSVHWAGGFTGADGRKFVDAVDDGIGAVQLAAQVGADCLIVHPGAQNGHTDRHARRIFCSAIDNLAQAAADFGTRIALEPMPYQPASPWTFYRRFSEYLDIVSAFDPEHVGLAIDLYHVGHLAEAYDRISEYVDRLAVVQIADRDIDKPHVSRSKGRIVENRRIPGDGGLQIDRWIDKLNRHGYRGAYELEVHGKGFSQNNYQSTLENSLLYLCSPRRSFNMNRKISDAERKRRDRRRKNEQKQKELNMQSRW</sequence>
<accession>A0A5B9PDB4</accession>
<evidence type="ECO:0000256" key="1">
    <source>
        <dbReference type="SAM" id="MobiDB-lite"/>
    </source>
</evidence>
<dbReference type="PANTHER" id="PTHR12110:SF52">
    <property type="entry name" value="XYLOSE ISOMERASE"/>
    <property type="match status" value="1"/>
</dbReference>
<protein>
    <submittedName>
        <fullName evidence="3">Xylose isomerase-like TIM barrel</fullName>
    </submittedName>
</protein>
<name>A0A5B9PDB4_9BACT</name>
<dbReference type="SUPFAM" id="SSF51658">
    <property type="entry name" value="Xylose isomerase-like"/>
    <property type="match status" value="1"/>
</dbReference>
<dbReference type="STRING" id="980251.GCA_001642875_02726"/>
<dbReference type="Gene3D" id="3.20.20.150">
    <property type="entry name" value="Divalent-metal-dependent TIM barrel enzymes"/>
    <property type="match status" value="1"/>
</dbReference>
<organism evidence="3 4">
    <name type="scientific">Mariniblastus fucicola</name>
    <dbReference type="NCBI Taxonomy" id="980251"/>
    <lineage>
        <taxon>Bacteria</taxon>
        <taxon>Pseudomonadati</taxon>
        <taxon>Planctomycetota</taxon>
        <taxon>Planctomycetia</taxon>
        <taxon>Pirellulales</taxon>
        <taxon>Pirellulaceae</taxon>
        <taxon>Mariniblastus</taxon>
    </lineage>
</organism>
<reference evidence="3 4" key="1">
    <citation type="submission" date="2019-08" db="EMBL/GenBank/DDBJ databases">
        <title>Deep-cultivation of Planctomycetes and their phenomic and genomic characterization uncovers novel biology.</title>
        <authorList>
            <person name="Wiegand S."/>
            <person name="Jogler M."/>
            <person name="Boedeker C."/>
            <person name="Pinto D."/>
            <person name="Vollmers J."/>
            <person name="Rivas-Marin E."/>
            <person name="Kohn T."/>
            <person name="Peeters S.H."/>
            <person name="Heuer A."/>
            <person name="Rast P."/>
            <person name="Oberbeckmann S."/>
            <person name="Bunk B."/>
            <person name="Jeske O."/>
            <person name="Meyerdierks A."/>
            <person name="Storesund J.E."/>
            <person name="Kallscheuer N."/>
            <person name="Luecker S."/>
            <person name="Lage O.M."/>
            <person name="Pohl T."/>
            <person name="Merkel B.J."/>
            <person name="Hornburger P."/>
            <person name="Mueller R.-W."/>
            <person name="Bruemmer F."/>
            <person name="Labrenz M."/>
            <person name="Spormann A.M."/>
            <person name="Op den Camp H."/>
            <person name="Overmann J."/>
            <person name="Amann R."/>
            <person name="Jetten M.S.M."/>
            <person name="Mascher T."/>
            <person name="Medema M.H."/>
            <person name="Devos D.P."/>
            <person name="Kaster A.-K."/>
            <person name="Ovreas L."/>
            <person name="Rohde M."/>
            <person name="Galperin M.Y."/>
            <person name="Jogler C."/>
        </authorList>
    </citation>
    <scope>NUCLEOTIDE SEQUENCE [LARGE SCALE GENOMIC DNA]</scope>
    <source>
        <strain evidence="3 4">FC18</strain>
    </source>
</reference>
<dbReference type="RefSeq" id="WP_075082065.1">
    <property type="nucleotide sequence ID" value="NZ_CP042912.1"/>
</dbReference>
<dbReference type="InterPro" id="IPR013022">
    <property type="entry name" value="Xyl_isomerase-like_TIM-brl"/>
</dbReference>
<proteinExistence type="predicted"/>
<keyword evidence="4" id="KW-1185">Reference proteome</keyword>
<dbReference type="GO" id="GO:0016853">
    <property type="term" value="F:isomerase activity"/>
    <property type="evidence" value="ECO:0007669"/>
    <property type="project" value="UniProtKB-KW"/>
</dbReference>
<keyword evidence="3" id="KW-0413">Isomerase</keyword>
<dbReference type="Proteomes" id="UP000322214">
    <property type="component" value="Chromosome"/>
</dbReference>
<evidence type="ECO:0000313" key="4">
    <source>
        <dbReference type="Proteomes" id="UP000322214"/>
    </source>
</evidence>
<feature type="region of interest" description="Disordered" evidence="1">
    <location>
        <begin position="281"/>
        <end position="311"/>
    </location>
</feature>
<dbReference type="InterPro" id="IPR050312">
    <property type="entry name" value="IolE/XylAMocC-like"/>
</dbReference>